<keyword evidence="3" id="KW-1185">Reference proteome</keyword>
<dbReference type="InterPro" id="IPR046336">
    <property type="entry name" value="Lon_prtase_N_sf"/>
</dbReference>
<organism evidence="2 3">
    <name type="scientific">Tibeticola sediminis</name>
    <dbReference type="NCBI Taxonomy" id="1917811"/>
    <lineage>
        <taxon>Bacteria</taxon>
        <taxon>Pseudomonadati</taxon>
        <taxon>Pseudomonadota</taxon>
        <taxon>Betaproteobacteria</taxon>
        <taxon>Burkholderiales</taxon>
        <taxon>Comamonadaceae</taxon>
        <taxon>Tibeticola</taxon>
    </lineage>
</organism>
<dbReference type="OrthoDB" id="8558970at2"/>
<feature type="domain" description="Lon N-terminal" evidence="1">
    <location>
        <begin position="25"/>
        <end position="224"/>
    </location>
</feature>
<dbReference type="AlphaFoldDB" id="A0A3N4UBP8"/>
<evidence type="ECO:0000259" key="1">
    <source>
        <dbReference type="SMART" id="SM00464"/>
    </source>
</evidence>
<dbReference type="InterPro" id="IPR015947">
    <property type="entry name" value="PUA-like_sf"/>
</dbReference>
<sequence>MTPATPSPPPCWPEPPLNAPLTLTNVPLLPLASVVFPGGRLTLRAVAAPTRHWLERCAAAGAPFGVVTPRRGSDETEPLPTVTPPAARFHDFGTLAALTDAGVGEAAASALQILGRQVFRLRDCRMLRSGLWVADVELLNPDRPTAIPADLAASAQALRQLHANLRLRGESPWPPDAPRRYEDAGWVANRWAEMLPAPPSIKLQLMAIEDPALRLQWVADLLEKTGIVRGS</sequence>
<dbReference type="Pfam" id="PF02190">
    <property type="entry name" value="LON_substr_bdg"/>
    <property type="match status" value="1"/>
</dbReference>
<gene>
    <name evidence="2" type="ORF">EDC62_2392</name>
</gene>
<dbReference type="Gene3D" id="1.10.4060.10">
    <property type="entry name" value="BPP1347 like domain"/>
    <property type="match status" value="1"/>
</dbReference>
<dbReference type="EMBL" id="RKQL01000006">
    <property type="protein sequence ID" value="RPE64571.1"/>
    <property type="molecule type" value="Genomic_DNA"/>
</dbReference>
<evidence type="ECO:0000313" key="3">
    <source>
        <dbReference type="Proteomes" id="UP000272193"/>
    </source>
</evidence>
<evidence type="ECO:0000313" key="2">
    <source>
        <dbReference type="EMBL" id="RPE64571.1"/>
    </source>
</evidence>
<protein>
    <recommendedName>
        <fullName evidence="1">Lon N-terminal domain-containing protein</fullName>
    </recommendedName>
</protein>
<comment type="caution">
    <text evidence="2">The sequence shown here is derived from an EMBL/GenBank/DDBJ whole genome shotgun (WGS) entry which is preliminary data.</text>
</comment>
<reference evidence="2 3" key="1">
    <citation type="submission" date="2018-11" db="EMBL/GenBank/DDBJ databases">
        <title>Genomic Encyclopedia of Type Strains, Phase IV (KMG-IV): sequencing the most valuable type-strain genomes for metagenomic binning, comparative biology and taxonomic classification.</title>
        <authorList>
            <person name="Goeker M."/>
        </authorList>
    </citation>
    <scope>NUCLEOTIDE SEQUENCE [LARGE SCALE GENOMIC DNA]</scope>
    <source>
        <strain evidence="2 3">DSM 101684</strain>
    </source>
</reference>
<dbReference type="Gene3D" id="2.30.130.40">
    <property type="entry name" value="LON domain-like"/>
    <property type="match status" value="1"/>
</dbReference>
<proteinExistence type="predicted"/>
<dbReference type="SUPFAM" id="SSF88697">
    <property type="entry name" value="PUA domain-like"/>
    <property type="match status" value="1"/>
</dbReference>
<dbReference type="Proteomes" id="UP000272193">
    <property type="component" value="Unassembled WGS sequence"/>
</dbReference>
<accession>A0A3N4UBP8</accession>
<dbReference type="SMART" id="SM00464">
    <property type="entry name" value="LON"/>
    <property type="match status" value="1"/>
</dbReference>
<dbReference type="InterPro" id="IPR003111">
    <property type="entry name" value="Lon_prtase_N"/>
</dbReference>
<name>A0A3N4UBP8_9BURK</name>